<dbReference type="Proteomes" id="UP000228535">
    <property type="component" value="Unassembled WGS sequence"/>
</dbReference>
<organism evidence="3 4">
    <name type="scientific">Hymenobacter chitinivorans DSM 11115</name>
    <dbReference type="NCBI Taxonomy" id="1121954"/>
    <lineage>
        <taxon>Bacteria</taxon>
        <taxon>Pseudomonadati</taxon>
        <taxon>Bacteroidota</taxon>
        <taxon>Cytophagia</taxon>
        <taxon>Cytophagales</taxon>
        <taxon>Hymenobacteraceae</taxon>
        <taxon>Hymenobacter</taxon>
    </lineage>
</organism>
<evidence type="ECO:0000256" key="1">
    <source>
        <dbReference type="SAM" id="SignalP"/>
    </source>
</evidence>
<evidence type="ECO:0000313" key="4">
    <source>
        <dbReference type="Proteomes" id="UP000228535"/>
    </source>
</evidence>
<dbReference type="RefSeq" id="WP_100335355.1">
    <property type="nucleotide sequence ID" value="NZ_PGFA01000001.1"/>
</dbReference>
<keyword evidence="4" id="KW-1185">Reference proteome</keyword>
<keyword evidence="1" id="KW-0732">Signal</keyword>
<dbReference type="Pfam" id="PF18962">
    <property type="entry name" value="Por_Secre_tail"/>
    <property type="match status" value="1"/>
</dbReference>
<feature type="signal peptide" evidence="1">
    <location>
        <begin position="1"/>
        <end position="22"/>
    </location>
</feature>
<dbReference type="Gene3D" id="2.60.40.4070">
    <property type="match status" value="1"/>
</dbReference>
<comment type="caution">
    <text evidence="3">The sequence shown here is derived from an EMBL/GenBank/DDBJ whole genome shotgun (WGS) entry which is preliminary data.</text>
</comment>
<dbReference type="OrthoDB" id="873118at2"/>
<accession>A0A2M9BNY1</accession>
<protein>
    <submittedName>
        <fullName evidence="3">Putative secreted protein (Por secretion system target)</fullName>
    </submittedName>
</protein>
<gene>
    <name evidence="3" type="ORF">CLV45_1072</name>
</gene>
<dbReference type="InterPro" id="IPR026444">
    <property type="entry name" value="Secre_tail"/>
</dbReference>
<reference evidence="3 4" key="1">
    <citation type="submission" date="2017-11" db="EMBL/GenBank/DDBJ databases">
        <title>Genomic Encyclopedia of Archaeal and Bacterial Type Strains, Phase II (KMG-II): From Individual Species to Whole Genera.</title>
        <authorList>
            <person name="Goeker M."/>
        </authorList>
    </citation>
    <scope>NUCLEOTIDE SEQUENCE [LARGE SCALE GENOMIC DNA]</scope>
    <source>
        <strain evidence="3 4">DSM 11115</strain>
    </source>
</reference>
<dbReference type="NCBIfam" id="TIGR04183">
    <property type="entry name" value="Por_Secre_tail"/>
    <property type="match status" value="1"/>
</dbReference>
<feature type="domain" description="Secretion system C-terminal sorting" evidence="2">
    <location>
        <begin position="289"/>
        <end position="365"/>
    </location>
</feature>
<sequence>MKKLFTLATLGLLSSLAFEAQAQITVDGKVTAAEIGTGTGKYQLAGTYTGTHSVATKGLQSLYIGTSATKLYIMVVGSAESATDYPGIVVYLNVPNKTGVAAGTQLKGGVAGDSPLKHTPTMDMETDYGFRATTSPSASADVYYSYVDYTNGNTAPVPDTYQGSSTKTGAPLTASATSGPVLGAKFAYLSSATVTAAATAGSGLEMELDMTALGITTGSRINLMAAYVKDGGVFSSDVIPQIVGQTADLGSSPNFAATTSPGSQNATYVVGTGVLAGRNQVAQALNFQVYPNPAKANTTVAYNVQGGLQDVSLAVYNSMGQLVRSVAAEKQTAGDHEYKLANLSAGAYLVKLEVGGQLTSRKVVVE</sequence>
<dbReference type="AlphaFoldDB" id="A0A2M9BNY1"/>
<evidence type="ECO:0000313" key="3">
    <source>
        <dbReference type="EMBL" id="PJJ59651.1"/>
    </source>
</evidence>
<name>A0A2M9BNY1_9BACT</name>
<proteinExistence type="predicted"/>
<evidence type="ECO:0000259" key="2">
    <source>
        <dbReference type="Pfam" id="PF18962"/>
    </source>
</evidence>
<feature type="chain" id="PRO_5014689573" evidence="1">
    <location>
        <begin position="23"/>
        <end position="366"/>
    </location>
</feature>
<dbReference type="EMBL" id="PGFA01000001">
    <property type="protein sequence ID" value="PJJ59651.1"/>
    <property type="molecule type" value="Genomic_DNA"/>
</dbReference>